<feature type="transmembrane region" description="Helical" evidence="5">
    <location>
        <begin position="63"/>
        <end position="80"/>
    </location>
</feature>
<dbReference type="PROSITE" id="PS50850">
    <property type="entry name" value="MFS"/>
    <property type="match status" value="1"/>
</dbReference>
<feature type="transmembrane region" description="Helical" evidence="5">
    <location>
        <begin position="112"/>
        <end position="134"/>
    </location>
</feature>
<proteinExistence type="predicted"/>
<evidence type="ECO:0000256" key="2">
    <source>
        <dbReference type="ARBA" id="ARBA00022692"/>
    </source>
</evidence>
<keyword evidence="3 5" id="KW-1133">Transmembrane helix</keyword>
<feature type="transmembrane region" description="Helical" evidence="5">
    <location>
        <begin position="146"/>
        <end position="170"/>
    </location>
</feature>
<feature type="transmembrane region" description="Helical" evidence="5">
    <location>
        <begin position="409"/>
        <end position="431"/>
    </location>
</feature>
<feature type="transmembrane region" description="Helical" evidence="5">
    <location>
        <begin position="239"/>
        <end position="256"/>
    </location>
</feature>
<gene>
    <name evidence="7" type="ORF">HBO43_06580</name>
</gene>
<comment type="caution">
    <text evidence="7">The sequence shown here is derived from an EMBL/GenBank/DDBJ whole genome shotgun (WGS) entry which is preliminary data.</text>
</comment>
<feature type="transmembrane region" description="Helical" evidence="5">
    <location>
        <begin position="87"/>
        <end position="106"/>
    </location>
</feature>
<dbReference type="Pfam" id="PF07690">
    <property type="entry name" value="MFS_1"/>
    <property type="match status" value="1"/>
</dbReference>
<feature type="transmembrane region" description="Helical" evidence="5">
    <location>
        <begin position="482"/>
        <end position="502"/>
    </location>
</feature>
<dbReference type="OrthoDB" id="2412976at2"/>
<feature type="transmembrane region" description="Helical" evidence="5">
    <location>
        <begin position="277"/>
        <end position="300"/>
    </location>
</feature>
<feature type="transmembrane region" description="Helical" evidence="5">
    <location>
        <begin position="176"/>
        <end position="195"/>
    </location>
</feature>
<feature type="transmembrane region" description="Helical" evidence="5">
    <location>
        <begin position="312"/>
        <end position="329"/>
    </location>
</feature>
<evidence type="ECO:0000256" key="5">
    <source>
        <dbReference type="SAM" id="Phobius"/>
    </source>
</evidence>
<sequence length="506" mass="53333">MPPAVAVSAVSPSSSARNALALTAVCLVALMFGLEISSVPVILPTLEQQLGTGFQDAQWIMNAYTLACTSVLMAAGTLADRFGRRRMLVLCLWLFGLASLACGLAEDASQLITARFVQGVGAGAMMICQFAILSHQFREPAARARAFAVWGVIAGLGLGFGPMVGALILAVADWRWVFLVHVPLTLLTLVLLHVSVQESRDPASHRLDIAGMLTLTLSVFALVYFITQGTENGFGAPAMLGWAGLSLAALLLFSLIERRSAHPMFDFSVFRIQRFNGALMGSIGMNFSFWPFMIYLPLYFQAGLGYDTLTTGSALLAYTLPTLLVPPLAERLALRYGAARIIPLGLGVMGTGFLAMAAANGAAHPNIVLVLFSCAMAGVGLALTNSPTTNTTTGSVSADRAGMASGIDLSARLITLALNIALMGLVLLLGISHQLAEVLPETSALDWPAISQHIAAGKLEVLSSMGLARADAQAALRHGAGWAMLFAGVGACGLAWLSGYFFRRSR</sequence>
<feature type="transmembrane region" description="Helical" evidence="5">
    <location>
        <begin position="367"/>
        <end position="388"/>
    </location>
</feature>
<dbReference type="PANTHER" id="PTHR42718">
    <property type="entry name" value="MAJOR FACILITATOR SUPERFAMILY MULTIDRUG TRANSPORTER MFSC"/>
    <property type="match status" value="1"/>
</dbReference>
<feature type="transmembrane region" description="Helical" evidence="5">
    <location>
        <begin position="20"/>
        <end position="43"/>
    </location>
</feature>
<protein>
    <submittedName>
        <fullName evidence="7">MFS transporter</fullName>
    </submittedName>
</protein>
<dbReference type="AlphaFoldDB" id="A0A0R3B593"/>
<dbReference type="Proteomes" id="UP000552560">
    <property type="component" value="Unassembled WGS sequence"/>
</dbReference>
<name>A0A0R3B593_PSEVE</name>
<dbReference type="Gene3D" id="1.20.1250.20">
    <property type="entry name" value="MFS general substrate transporter like domains"/>
    <property type="match status" value="1"/>
</dbReference>
<dbReference type="EMBL" id="JAAQWE010000004">
    <property type="protein sequence ID" value="NMX96260.1"/>
    <property type="molecule type" value="Genomic_DNA"/>
</dbReference>
<evidence type="ECO:0000313" key="7">
    <source>
        <dbReference type="EMBL" id="NMX96260.1"/>
    </source>
</evidence>
<dbReference type="CDD" id="cd17321">
    <property type="entry name" value="MFS_MMR_MDR_like"/>
    <property type="match status" value="1"/>
</dbReference>
<evidence type="ECO:0000256" key="3">
    <source>
        <dbReference type="ARBA" id="ARBA00022989"/>
    </source>
</evidence>
<dbReference type="InterPro" id="IPR011701">
    <property type="entry name" value="MFS"/>
</dbReference>
<keyword evidence="2 5" id="KW-0812">Transmembrane</keyword>
<dbReference type="RefSeq" id="WP_057004301.1">
    <property type="nucleotide sequence ID" value="NZ_CP149793.1"/>
</dbReference>
<dbReference type="InterPro" id="IPR036259">
    <property type="entry name" value="MFS_trans_sf"/>
</dbReference>
<accession>A0A0R3B593</accession>
<evidence type="ECO:0000256" key="4">
    <source>
        <dbReference type="ARBA" id="ARBA00023136"/>
    </source>
</evidence>
<feature type="domain" description="Major facilitator superfamily (MFS) profile" evidence="6">
    <location>
        <begin position="21"/>
        <end position="506"/>
    </location>
</feature>
<organism evidence="7 8">
    <name type="scientific">Pseudomonas veronii</name>
    <dbReference type="NCBI Taxonomy" id="76761"/>
    <lineage>
        <taxon>Bacteria</taxon>
        <taxon>Pseudomonadati</taxon>
        <taxon>Pseudomonadota</taxon>
        <taxon>Gammaproteobacteria</taxon>
        <taxon>Pseudomonadales</taxon>
        <taxon>Pseudomonadaceae</taxon>
        <taxon>Pseudomonas</taxon>
    </lineage>
</organism>
<dbReference type="GO" id="GO:0016020">
    <property type="term" value="C:membrane"/>
    <property type="evidence" value="ECO:0007669"/>
    <property type="project" value="UniProtKB-SubCell"/>
</dbReference>
<dbReference type="Gene3D" id="1.20.1720.10">
    <property type="entry name" value="Multidrug resistance protein D"/>
    <property type="match status" value="1"/>
</dbReference>
<feature type="transmembrane region" description="Helical" evidence="5">
    <location>
        <begin position="207"/>
        <end position="227"/>
    </location>
</feature>
<dbReference type="PANTHER" id="PTHR42718:SF49">
    <property type="entry name" value="EXPORT PROTEIN"/>
    <property type="match status" value="1"/>
</dbReference>
<comment type="subcellular location">
    <subcellularLocation>
        <location evidence="1">Membrane</location>
        <topology evidence="1">Multi-pass membrane protein</topology>
    </subcellularLocation>
</comment>
<dbReference type="SUPFAM" id="SSF103473">
    <property type="entry name" value="MFS general substrate transporter"/>
    <property type="match status" value="1"/>
</dbReference>
<dbReference type="GO" id="GO:0022857">
    <property type="term" value="F:transmembrane transporter activity"/>
    <property type="evidence" value="ECO:0007669"/>
    <property type="project" value="InterPro"/>
</dbReference>
<dbReference type="InterPro" id="IPR020846">
    <property type="entry name" value="MFS_dom"/>
</dbReference>
<reference evidence="7 8" key="1">
    <citation type="journal article" date="2020" name="Front. Microbiol.">
        <title>Genetic Organization of the aprX-lipA2 Operon Affects the Proteolytic Potential of Pseudomonas Species in Milk.</title>
        <authorList>
            <person name="Maier C."/>
            <person name="Huptas C."/>
            <person name="von Neubeck M."/>
            <person name="Scherer S."/>
            <person name="Wenning M."/>
            <person name="Lucking G."/>
        </authorList>
    </citation>
    <scope>NUCLEOTIDE SEQUENCE [LARGE SCALE GENOMIC DNA]</scope>
    <source>
        <strain evidence="7 8">WS 4671</strain>
    </source>
</reference>
<evidence type="ECO:0000313" key="8">
    <source>
        <dbReference type="Proteomes" id="UP000552560"/>
    </source>
</evidence>
<keyword evidence="4 5" id="KW-0472">Membrane</keyword>
<feature type="transmembrane region" description="Helical" evidence="5">
    <location>
        <begin position="341"/>
        <end position="361"/>
    </location>
</feature>
<evidence type="ECO:0000256" key="1">
    <source>
        <dbReference type="ARBA" id="ARBA00004141"/>
    </source>
</evidence>
<evidence type="ECO:0000259" key="6">
    <source>
        <dbReference type="PROSITE" id="PS50850"/>
    </source>
</evidence>